<proteinExistence type="predicted"/>
<dbReference type="CDD" id="cd14010">
    <property type="entry name" value="STKc_ULK4"/>
    <property type="match status" value="1"/>
</dbReference>
<dbReference type="InterPro" id="IPR045906">
    <property type="entry name" value="ULK4"/>
</dbReference>
<dbReference type="InterPro" id="IPR011009">
    <property type="entry name" value="Kinase-like_dom_sf"/>
</dbReference>
<feature type="compositionally biased region" description="Polar residues" evidence="1">
    <location>
        <begin position="331"/>
        <end position="342"/>
    </location>
</feature>
<comment type="caution">
    <text evidence="3">The sequence shown here is derived from an EMBL/GenBank/DDBJ whole genome shotgun (WGS) entry which is preliminary data.</text>
</comment>
<protein>
    <recommendedName>
        <fullName evidence="2">Protein kinase domain-containing protein</fullName>
    </recommendedName>
</protein>
<evidence type="ECO:0000259" key="2">
    <source>
        <dbReference type="PROSITE" id="PS50011"/>
    </source>
</evidence>
<dbReference type="Pfam" id="PF00069">
    <property type="entry name" value="Pkinase"/>
    <property type="match status" value="1"/>
</dbReference>
<dbReference type="PANTHER" id="PTHR46240">
    <property type="entry name" value="SER/THR PROTEIN KINASE ULK4"/>
    <property type="match status" value="1"/>
</dbReference>
<dbReference type="Proteomes" id="UP001219934">
    <property type="component" value="Unassembled WGS sequence"/>
</dbReference>
<feature type="domain" description="Protein kinase" evidence="2">
    <location>
        <begin position="4"/>
        <end position="279"/>
    </location>
</feature>
<gene>
    <name evidence="3" type="ORF">JOQ06_024852</name>
</gene>
<dbReference type="InterPro" id="IPR000719">
    <property type="entry name" value="Prot_kinase_dom"/>
</dbReference>
<evidence type="ECO:0000256" key="1">
    <source>
        <dbReference type="SAM" id="MobiDB-lite"/>
    </source>
</evidence>
<dbReference type="PROSITE" id="PS50011">
    <property type="entry name" value="PROTEIN_KINASE_DOM"/>
    <property type="match status" value="1"/>
</dbReference>
<dbReference type="AlphaFoldDB" id="A0AAD6ATG2"/>
<dbReference type="GO" id="GO:0005524">
    <property type="term" value="F:ATP binding"/>
    <property type="evidence" value="ECO:0007669"/>
    <property type="project" value="InterPro"/>
</dbReference>
<reference evidence="3" key="1">
    <citation type="submission" date="2022-11" db="EMBL/GenBank/DDBJ databases">
        <title>Chromosome-level genome of Pogonophryne albipinna.</title>
        <authorList>
            <person name="Jo E."/>
        </authorList>
    </citation>
    <scope>NUCLEOTIDE SEQUENCE</scope>
    <source>
        <strain evidence="3">SGF0006</strain>
        <tissue evidence="3">Muscle</tissue>
    </source>
</reference>
<evidence type="ECO:0000313" key="3">
    <source>
        <dbReference type="EMBL" id="KAJ4930541.1"/>
    </source>
</evidence>
<keyword evidence="4" id="KW-1185">Reference proteome</keyword>
<sequence length="477" mass="52638">MENFILYEELGAGSSSVVYKGRRKGNLNYVAIICADKSKRPVITNHVRLSQDLDHPNIVSFYEWYETSNHLWLVVELCTGGSLESIIGSDGCLSEDVVRRFGWDLVNGLKHIHELGIIYSNLTPAKILLDGSGTLKFGNFCLSKANGETLEDFFTSVSTSEEAREGDSKDVSDDMRETLHGLPIYTAPEVLQGSETNMSSDFWALGCTLYYMYTGKPPFYSESYTEMTEMILCQEPPPLRQTVISASPPSEDFQSLLKGLLNKNSDERMDWPDVRHTGICTPFPPEPADKLPDSHSDSVITQPAHRISKKLNSLQITTSTACRPSDRRTDFQQAVRHTTCGASRNGKGSERGREEKAKTEDDPELTGAQQMCLTLQPDKSFILDKVSELKPKSGLDVDHTGAIFLLSSCATSRRSCSISDPPNQTAALQASTGTEITSGVKALLHTDSDLTVTQLLDNPKEWPSCKDDCKSTAQNAQ</sequence>
<evidence type="ECO:0000313" key="4">
    <source>
        <dbReference type="Proteomes" id="UP001219934"/>
    </source>
</evidence>
<feature type="region of interest" description="Disordered" evidence="1">
    <location>
        <begin position="318"/>
        <end position="366"/>
    </location>
</feature>
<accession>A0AAD6ATG2</accession>
<dbReference type="PANTHER" id="PTHR46240:SF1">
    <property type="entry name" value="SERINE_THREONINE-PROTEIN KINASE ULK4"/>
    <property type="match status" value="1"/>
</dbReference>
<dbReference type="SUPFAM" id="SSF56112">
    <property type="entry name" value="Protein kinase-like (PK-like)"/>
    <property type="match status" value="1"/>
</dbReference>
<feature type="compositionally biased region" description="Basic and acidic residues" evidence="1">
    <location>
        <begin position="347"/>
        <end position="360"/>
    </location>
</feature>
<name>A0AAD6ATG2_9TELE</name>
<organism evidence="3 4">
    <name type="scientific">Pogonophryne albipinna</name>
    <dbReference type="NCBI Taxonomy" id="1090488"/>
    <lineage>
        <taxon>Eukaryota</taxon>
        <taxon>Metazoa</taxon>
        <taxon>Chordata</taxon>
        <taxon>Craniata</taxon>
        <taxon>Vertebrata</taxon>
        <taxon>Euteleostomi</taxon>
        <taxon>Actinopterygii</taxon>
        <taxon>Neopterygii</taxon>
        <taxon>Teleostei</taxon>
        <taxon>Neoteleostei</taxon>
        <taxon>Acanthomorphata</taxon>
        <taxon>Eupercaria</taxon>
        <taxon>Perciformes</taxon>
        <taxon>Notothenioidei</taxon>
        <taxon>Pogonophryne</taxon>
    </lineage>
</organism>
<dbReference type="Gene3D" id="1.10.510.10">
    <property type="entry name" value="Transferase(Phosphotransferase) domain 1"/>
    <property type="match status" value="1"/>
</dbReference>
<dbReference type="EMBL" id="JAPTMU010000015">
    <property type="protein sequence ID" value="KAJ4930541.1"/>
    <property type="molecule type" value="Genomic_DNA"/>
</dbReference>
<dbReference type="GO" id="GO:0004672">
    <property type="term" value="F:protein kinase activity"/>
    <property type="evidence" value="ECO:0007669"/>
    <property type="project" value="InterPro"/>
</dbReference>